<comment type="caution">
    <text evidence="5">The sequence shown here is derived from an EMBL/GenBank/DDBJ whole genome shotgun (WGS) entry which is preliminary data.</text>
</comment>
<dbReference type="PROSITE" id="PS01124">
    <property type="entry name" value="HTH_ARAC_FAMILY_2"/>
    <property type="match status" value="1"/>
</dbReference>
<sequence>MNTDFFSHAKLDDFIQNFFDQAPDLFVFAKDKDLRFTMMNKALLKQLNLSSESEVLGKTDADFFSPHQAELFNNEDQELFRTEKPVLNRTWAIDNRSGGVDWYISSKYPLNNKLNECIGLIGVMRSTNKVGAYLSPYAQFSPVFNHIKKNISRQIEIDELAQICNLSISQFERRFKTTMGSTPLKFINKMRIDRATELLIKTHDTLSSISYDCGFFDHSHFTKVFKKIKGKSPSQYRKEYLK</sequence>
<dbReference type="InterPro" id="IPR013656">
    <property type="entry name" value="PAS_4"/>
</dbReference>
<dbReference type="OrthoDB" id="9776408at2"/>
<dbReference type="InterPro" id="IPR035965">
    <property type="entry name" value="PAS-like_dom_sf"/>
</dbReference>
<dbReference type="InterPro" id="IPR009057">
    <property type="entry name" value="Homeodomain-like_sf"/>
</dbReference>
<dbReference type="InterPro" id="IPR018062">
    <property type="entry name" value="HTH_AraC-typ_CS"/>
</dbReference>
<proteinExistence type="predicted"/>
<dbReference type="STRING" id="313628.LNTAR_17088"/>
<reference evidence="5 6" key="1">
    <citation type="journal article" date="2010" name="J. Bacteriol.">
        <title>Genome sequence of Lentisphaera araneosa HTCC2155T, the type species of the order Lentisphaerales in the phylum Lentisphaerae.</title>
        <authorList>
            <person name="Thrash J.C."/>
            <person name="Cho J.C."/>
            <person name="Vergin K.L."/>
            <person name="Morris R.M."/>
            <person name="Giovannoni S.J."/>
        </authorList>
    </citation>
    <scope>NUCLEOTIDE SEQUENCE [LARGE SCALE GENOMIC DNA]</scope>
    <source>
        <strain evidence="5 6">HTCC2155</strain>
    </source>
</reference>
<dbReference type="PRINTS" id="PR00032">
    <property type="entry name" value="HTHARAC"/>
</dbReference>
<dbReference type="Pfam" id="PF12833">
    <property type="entry name" value="HTH_18"/>
    <property type="match status" value="1"/>
</dbReference>
<organism evidence="5 6">
    <name type="scientific">Lentisphaera araneosa HTCC2155</name>
    <dbReference type="NCBI Taxonomy" id="313628"/>
    <lineage>
        <taxon>Bacteria</taxon>
        <taxon>Pseudomonadati</taxon>
        <taxon>Lentisphaerota</taxon>
        <taxon>Lentisphaeria</taxon>
        <taxon>Lentisphaerales</taxon>
        <taxon>Lentisphaeraceae</taxon>
        <taxon>Lentisphaera</taxon>
    </lineage>
</organism>
<dbReference type="SUPFAM" id="SSF55785">
    <property type="entry name" value="PYP-like sensor domain (PAS domain)"/>
    <property type="match status" value="1"/>
</dbReference>
<evidence type="ECO:0000313" key="6">
    <source>
        <dbReference type="Proteomes" id="UP000004947"/>
    </source>
</evidence>
<dbReference type="EMBL" id="ABCK01000001">
    <property type="protein sequence ID" value="EDM29486.1"/>
    <property type="molecule type" value="Genomic_DNA"/>
</dbReference>
<feature type="domain" description="HTH araC/xylS-type" evidence="4">
    <location>
        <begin position="141"/>
        <end position="239"/>
    </location>
</feature>
<evidence type="ECO:0000259" key="4">
    <source>
        <dbReference type="PROSITE" id="PS01124"/>
    </source>
</evidence>
<evidence type="ECO:0000313" key="5">
    <source>
        <dbReference type="EMBL" id="EDM29486.1"/>
    </source>
</evidence>
<dbReference type="eggNOG" id="COG2207">
    <property type="taxonomic scope" value="Bacteria"/>
</dbReference>
<dbReference type="Proteomes" id="UP000004947">
    <property type="component" value="Unassembled WGS sequence"/>
</dbReference>
<evidence type="ECO:0000256" key="1">
    <source>
        <dbReference type="ARBA" id="ARBA00023015"/>
    </source>
</evidence>
<dbReference type="RefSeq" id="WP_007276608.1">
    <property type="nucleotide sequence ID" value="NZ_ABCK01000001.1"/>
</dbReference>
<protein>
    <submittedName>
        <fullName evidence="5">Probable transcription regulator</fullName>
    </submittedName>
</protein>
<dbReference type="CDD" id="cd00130">
    <property type="entry name" value="PAS"/>
    <property type="match status" value="1"/>
</dbReference>
<dbReference type="InterPro" id="IPR000014">
    <property type="entry name" value="PAS"/>
</dbReference>
<name>A6DFA6_9BACT</name>
<dbReference type="PANTHER" id="PTHR43280">
    <property type="entry name" value="ARAC-FAMILY TRANSCRIPTIONAL REGULATOR"/>
    <property type="match status" value="1"/>
</dbReference>
<dbReference type="Gene3D" id="1.10.10.60">
    <property type="entry name" value="Homeodomain-like"/>
    <property type="match status" value="2"/>
</dbReference>
<dbReference type="GO" id="GO:0003700">
    <property type="term" value="F:DNA-binding transcription factor activity"/>
    <property type="evidence" value="ECO:0007669"/>
    <property type="project" value="InterPro"/>
</dbReference>
<accession>A6DFA6</accession>
<dbReference type="Gene3D" id="3.30.450.20">
    <property type="entry name" value="PAS domain"/>
    <property type="match status" value="1"/>
</dbReference>
<dbReference type="SMART" id="SM00342">
    <property type="entry name" value="HTH_ARAC"/>
    <property type="match status" value="1"/>
</dbReference>
<evidence type="ECO:0000256" key="3">
    <source>
        <dbReference type="ARBA" id="ARBA00023163"/>
    </source>
</evidence>
<evidence type="ECO:0000256" key="2">
    <source>
        <dbReference type="ARBA" id="ARBA00023125"/>
    </source>
</evidence>
<gene>
    <name evidence="5" type="ORF">LNTAR_17088</name>
</gene>
<keyword evidence="3" id="KW-0804">Transcription</keyword>
<keyword evidence="1" id="KW-0805">Transcription regulation</keyword>
<dbReference type="PANTHER" id="PTHR43280:SF28">
    <property type="entry name" value="HTH-TYPE TRANSCRIPTIONAL ACTIVATOR RHAS"/>
    <property type="match status" value="1"/>
</dbReference>
<keyword evidence="2" id="KW-0238">DNA-binding</keyword>
<dbReference type="AlphaFoldDB" id="A6DFA6"/>
<dbReference type="SMART" id="SM00091">
    <property type="entry name" value="PAS"/>
    <property type="match status" value="1"/>
</dbReference>
<keyword evidence="6" id="KW-1185">Reference proteome</keyword>
<dbReference type="InterPro" id="IPR020449">
    <property type="entry name" value="Tscrpt_reg_AraC-type_HTH"/>
</dbReference>
<dbReference type="Pfam" id="PF08448">
    <property type="entry name" value="PAS_4"/>
    <property type="match status" value="1"/>
</dbReference>
<dbReference type="GO" id="GO:0043565">
    <property type="term" value="F:sequence-specific DNA binding"/>
    <property type="evidence" value="ECO:0007669"/>
    <property type="project" value="InterPro"/>
</dbReference>
<dbReference type="SUPFAM" id="SSF46689">
    <property type="entry name" value="Homeodomain-like"/>
    <property type="match status" value="2"/>
</dbReference>
<dbReference type="PROSITE" id="PS00041">
    <property type="entry name" value="HTH_ARAC_FAMILY_1"/>
    <property type="match status" value="1"/>
</dbReference>
<dbReference type="InterPro" id="IPR018060">
    <property type="entry name" value="HTH_AraC"/>
</dbReference>